<keyword evidence="1 7" id="KW-0436">Ligase</keyword>
<keyword evidence="8" id="KW-0648">Protein biosynthesis</keyword>
<evidence type="ECO:0000313" key="10">
    <source>
        <dbReference type="EMBL" id="PLT46099.1"/>
    </source>
</evidence>
<feature type="binding site" evidence="7">
    <location>
        <position position="133"/>
    </location>
    <ligand>
        <name>Zn(2+)</name>
        <dbReference type="ChEBI" id="CHEBI:29105"/>
    </ligand>
</feature>
<feature type="binding site" evidence="7">
    <location>
        <position position="105"/>
    </location>
    <ligand>
        <name>Zn(2+)</name>
        <dbReference type="ChEBI" id="CHEBI:29105"/>
    </ligand>
</feature>
<accession>A0A2N5N736</accession>
<dbReference type="InterPro" id="IPR000924">
    <property type="entry name" value="Glu/Gln-tRNA-synth"/>
</dbReference>
<reference evidence="10 11" key="1">
    <citation type="submission" date="2017-05" db="EMBL/GenBank/DDBJ databases">
        <title>Functional genome analysis of Paenibacillus pasadenensis strain R16: insights on endophytic life style and antifungal activity.</title>
        <authorList>
            <person name="Passera A."/>
            <person name="Marcolungo L."/>
            <person name="Casati P."/>
            <person name="Brasca M."/>
            <person name="Quaglino F."/>
            <person name="Delledonne M."/>
        </authorList>
    </citation>
    <scope>NUCLEOTIDE SEQUENCE [LARGE SCALE GENOMIC DNA]</scope>
    <source>
        <strain evidence="10 11">R16</strain>
    </source>
</reference>
<dbReference type="PANTHER" id="PTHR43311">
    <property type="entry name" value="GLUTAMATE--TRNA LIGASE"/>
    <property type="match status" value="1"/>
</dbReference>
<dbReference type="InterPro" id="IPR022380">
    <property type="entry name" value="Glu-Q_tRNA(Asp)_Synthase"/>
</dbReference>
<dbReference type="PROSITE" id="PS00178">
    <property type="entry name" value="AA_TRNA_LIGASE_I"/>
    <property type="match status" value="1"/>
</dbReference>
<dbReference type="EMBL" id="NFEZ01000004">
    <property type="protein sequence ID" value="PLT46099.1"/>
    <property type="molecule type" value="Genomic_DNA"/>
</dbReference>
<dbReference type="InterPro" id="IPR020058">
    <property type="entry name" value="Glu/Gln-tRNA-synth_Ib_cat-dom"/>
</dbReference>
<dbReference type="GO" id="GO:0005829">
    <property type="term" value="C:cytosol"/>
    <property type="evidence" value="ECO:0007669"/>
    <property type="project" value="TreeGrafter"/>
</dbReference>
<dbReference type="HAMAP" id="MF_01428">
    <property type="entry name" value="Glu_Q_tRNA_synth"/>
    <property type="match status" value="1"/>
</dbReference>
<protein>
    <recommendedName>
        <fullName evidence="7">Glutamyl-Q tRNA(Asp) synthetase</fullName>
        <shortName evidence="7">Glu-Q-RSs</shortName>
        <ecNumber evidence="7">6.1.1.-</ecNumber>
    </recommendedName>
</protein>
<dbReference type="PRINTS" id="PR00987">
    <property type="entry name" value="TRNASYNTHGLU"/>
</dbReference>
<comment type="cofactor">
    <cofactor evidence="7">
        <name>Zn(2+)</name>
        <dbReference type="ChEBI" id="CHEBI:29105"/>
    </cofactor>
    <text evidence="7">Binds 1 zinc ion per subunit.</text>
</comment>
<dbReference type="GO" id="GO:0006424">
    <property type="term" value="P:glutamyl-tRNA aminoacylation"/>
    <property type="evidence" value="ECO:0007669"/>
    <property type="project" value="InterPro"/>
</dbReference>
<feature type="binding site" evidence="7">
    <location>
        <begin position="5"/>
        <end position="9"/>
    </location>
    <ligand>
        <name>L-glutamate</name>
        <dbReference type="ChEBI" id="CHEBI:29985"/>
    </ligand>
</feature>
<keyword evidence="2 7" id="KW-0479">Metal-binding</keyword>
<feature type="binding site" evidence="7">
    <location>
        <position position="107"/>
    </location>
    <ligand>
        <name>Zn(2+)</name>
        <dbReference type="ChEBI" id="CHEBI:29105"/>
    </ligand>
</feature>
<dbReference type="RefSeq" id="WP_101809199.1">
    <property type="nucleotide sequence ID" value="NZ_NFEZ01000004.1"/>
</dbReference>
<dbReference type="Gene3D" id="3.40.50.620">
    <property type="entry name" value="HUPs"/>
    <property type="match status" value="1"/>
</dbReference>
<feature type="binding site" evidence="7">
    <location>
        <position position="252"/>
    </location>
    <ligand>
        <name>ATP</name>
        <dbReference type="ChEBI" id="CHEBI:30616"/>
    </ligand>
</feature>
<dbReference type="Proteomes" id="UP000234789">
    <property type="component" value="Unassembled WGS sequence"/>
</dbReference>
<dbReference type="GO" id="GO:0006400">
    <property type="term" value="P:tRNA modification"/>
    <property type="evidence" value="ECO:0007669"/>
    <property type="project" value="InterPro"/>
</dbReference>
<dbReference type="PANTHER" id="PTHR43311:SF1">
    <property type="entry name" value="GLUTAMYL-Q TRNA(ASP) SYNTHETASE"/>
    <property type="match status" value="1"/>
</dbReference>
<dbReference type="InterPro" id="IPR049940">
    <property type="entry name" value="GluQ/Sye"/>
</dbReference>
<evidence type="ECO:0000313" key="11">
    <source>
        <dbReference type="Proteomes" id="UP000234789"/>
    </source>
</evidence>
<feature type="binding site" evidence="7">
    <location>
        <position position="193"/>
    </location>
    <ligand>
        <name>L-glutamate</name>
        <dbReference type="ChEBI" id="CHEBI:29985"/>
    </ligand>
</feature>
<keyword evidence="11" id="KW-1185">Reference proteome</keyword>
<dbReference type="InterPro" id="IPR001412">
    <property type="entry name" value="aa-tRNA-synth_I_CS"/>
</dbReference>
<comment type="caution">
    <text evidence="10">The sequence shown here is derived from an EMBL/GenBank/DDBJ whole genome shotgun (WGS) entry which is preliminary data.</text>
</comment>
<keyword evidence="3 7" id="KW-0547">Nucleotide-binding</keyword>
<keyword evidence="4 7" id="KW-0862">Zinc</keyword>
<dbReference type="NCBIfam" id="NF004315">
    <property type="entry name" value="PRK05710.1-4"/>
    <property type="match status" value="1"/>
</dbReference>
<feature type="short sequence motif" description="'HIGH' region" evidence="7">
    <location>
        <begin position="8"/>
        <end position="18"/>
    </location>
</feature>
<evidence type="ECO:0000256" key="6">
    <source>
        <dbReference type="ARBA" id="ARBA00023146"/>
    </source>
</evidence>
<feature type="binding site" evidence="7">
    <location>
        <position position="129"/>
    </location>
    <ligand>
        <name>Zn(2+)</name>
        <dbReference type="ChEBI" id="CHEBI:29105"/>
    </ligand>
</feature>
<evidence type="ECO:0000256" key="8">
    <source>
        <dbReference type="RuleBase" id="RU363037"/>
    </source>
</evidence>
<comment type="similarity">
    <text evidence="7">Belongs to the class-I aminoacyl-tRNA synthetase family. GluQ subfamily.</text>
</comment>
<feature type="binding site" evidence="7">
    <location>
        <position position="41"/>
    </location>
    <ligand>
        <name>L-glutamate</name>
        <dbReference type="ChEBI" id="CHEBI:29985"/>
    </ligand>
</feature>
<evidence type="ECO:0000259" key="9">
    <source>
        <dbReference type="Pfam" id="PF00749"/>
    </source>
</evidence>
<dbReference type="Pfam" id="PF00749">
    <property type="entry name" value="tRNA-synt_1c"/>
    <property type="match status" value="1"/>
</dbReference>
<dbReference type="GO" id="GO:0005524">
    <property type="term" value="F:ATP binding"/>
    <property type="evidence" value="ECO:0007669"/>
    <property type="project" value="UniProtKB-KW"/>
</dbReference>
<dbReference type="SUPFAM" id="SSF52374">
    <property type="entry name" value="Nucleotidylyl transferase"/>
    <property type="match status" value="1"/>
</dbReference>
<feature type="domain" description="Glutamyl/glutaminyl-tRNA synthetase class Ib catalytic" evidence="9">
    <location>
        <begin position="5"/>
        <end position="279"/>
    </location>
</feature>
<evidence type="ECO:0000256" key="3">
    <source>
        <dbReference type="ARBA" id="ARBA00022741"/>
    </source>
</evidence>
<evidence type="ECO:0000256" key="5">
    <source>
        <dbReference type="ARBA" id="ARBA00022840"/>
    </source>
</evidence>
<evidence type="ECO:0000256" key="1">
    <source>
        <dbReference type="ARBA" id="ARBA00022598"/>
    </source>
</evidence>
<evidence type="ECO:0000256" key="4">
    <source>
        <dbReference type="ARBA" id="ARBA00022833"/>
    </source>
</evidence>
<feature type="binding site" evidence="7">
    <location>
        <position position="211"/>
    </location>
    <ligand>
        <name>L-glutamate</name>
        <dbReference type="ChEBI" id="CHEBI:29985"/>
    </ligand>
</feature>
<keyword evidence="5 7" id="KW-0067">ATP-binding</keyword>
<dbReference type="GO" id="GO:0008270">
    <property type="term" value="F:zinc ion binding"/>
    <property type="evidence" value="ECO:0007669"/>
    <property type="project" value="UniProtKB-UniRule"/>
</dbReference>
<dbReference type="AlphaFoldDB" id="A0A2N5N736"/>
<dbReference type="GO" id="GO:0004818">
    <property type="term" value="F:glutamate-tRNA ligase activity"/>
    <property type="evidence" value="ECO:0007669"/>
    <property type="project" value="TreeGrafter"/>
</dbReference>
<dbReference type="EC" id="6.1.1.-" evidence="7"/>
<evidence type="ECO:0000256" key="2">
    <source>
        <dbReference type="ARBA" id="ARBA00022723"/>
    </source>
</evidence>
<dbReference type="NCBIfam" id="TIGR03838">
    <property type="entry name" value="queuosine_YadB"/>
    <property type="match status" value="1"/>
</dbReference>
<keyword evidence="6 7" id="KW-0030">Aminoacyl-tRNA synthetase</keyword>
<dbReference type="NCBIfam" id="NF004314">
    <property type="entry name" value="PRK05710.1-3"/>
    <property type="match status" value="1"/>
</dbReference>
<evidence type="ECO:0000256" key="7">
    <source>
        <dbReference type="HAMAP-Rule" id="MF_01428"/>
    </source>
</evidence>
<gene>
    <name evidence="7" type="primary">gluQ</name>
    <name evidence="10" type="ORF">B8V81_4530</name>
</gene>
<feature type="short sequence motif" description="'KMSKS' region" evidence="7">
    <location>
        <begin position="249"/>
        <end position="253"/>
    </location>
</feature>
<proteinExistence type="inferred from homology"/>
<sequence length="321" mass="35184">MTAGRFAPTPSGLMHLGNARTALLAWLQIRRLGGSFLLRMEDIDGPRSRPDYAEAALRDLRWLGLDWDEGPDSGGPRGPYTQSERLPLYEEALERLRAQGLLYPCYCSRAELAAVASAPHGLASEGPAYPGTCRCLSEEERQERARRKQPSLRFAVPPERIVRFDDEVAGPQETAPGAGGDFVVRRADGIFSYQLAVAVDDAAMGVTHVLRGSDLLDSTPRQLLLLEALGHAAPRYAHVPLLMGPDGKRLAKRHGGISLQALREAGVRPERVVGLLARWSGLLERAEPVMPSELIEAARERPLPLEPVVVREEELRGMLGE</sequence>
<dbReference type="InterPro" id="IPR014729">
    <property type="entry name" value="Rossmann-like_a/b/a_fold"/>
</dbReference>
<organism evidence="10 11">
    <name type="scientific">Paenibacillus pasadenensis</name>
    <dbReference type="NCBI Taxonomy" id="217090"/>
    <lineage>
        <taxon>Bacteria</taxon>
        <taxon>Bacillati</taxon>
        <taxon>Bacillota</taxon>
        <taxon>Bacilli</taxon>
        <taxon>Bacillales</taxon>
        <taxon>Paenibacillaceae</taxon>
        <taxon>Paenibacillus</taxon>
    </lineage>
</organism>
<comment type="function">
    <text evidence="7">Catalyzes the tRNA-independent activation of glutamate in presence of ATP and the subsequent transfer of glutamate onto a tRNA(Asp). Glutamate is transferred on the 2-amino-5-(4,5-dihydroxy-2-cyclopenten-1-yl) moiety of the queuosine in the wobble position of the QUC anticodon.</text>
</comment>
<name>A0A2N5N736_9BACL</name>